<dbReference type="CDD" id="cd00383">
    <property type="entry name" value="trans_reg_C"/>
    <property type="match status" value="1"/>
</dbReference>
<sequence length="229" mass="25070">MRKNPARVLVVEDDAGVGAGLVGVLAADGHEVRWARTGAEARHKLADAVPDLVLLDLGLPDSDGLDLCADIRERDADVVVVVVTARTGEADAVRALDGGGDDFVTKPFRPVELLARLRAHLRRRGDAGPPELRAGPVRLDQRARRAWVGDVELGLRPKEHELLAVLVAGAGEAVRREQLMEQVWDEYWSGSTKTLDVHVANLRRKLADAGDRWDRIATLRGFGYRFEAD</sequence>
<evidence type="ECO:0000259" key="7">
    <source>
        <dbReference type="PROSITE" id="PS51755"/>
    </source>
</evidence>
<feature type="modified residue" description="4-aspartylphosphate" evidence="4">
    <location>
        <position position="56"/>
    </location>
</feature>
<feature type="domain" description="Response regulatory" evidence="6">
    <location>
        <begin position="7"/>
        <end position="121"/>
    </location>
</feature>
<dbReference type="InterPro" id="IPR036388">
    <property type="entry name" value="WH-like_DNA-bd_sf"/>
</dbReference>
<evidence type="ECO:0000256" key="4">
    <source>
        <dbReference type="PROSITE-ProRule" id="PRU00169"/>
    </source>
</evidence>
<evidence type="ECO:0000256" key="1">
    <source>
        <dbReference type="ARBA" id="ARBA00022553"/>
    </source>
</evidence>
<organism evidence="8 9">
    <name type="scientific">Paractinoplanes lichenicola</name>
    <dbReference type="NCBI Taxonomy" id="2802976"/>
    <lineage>
        <taxon>Bacteria</taxon>
        <taxon>Bacillati</taxon>
        <taxon>Actinomycetota</taxon>
        <taxon>Actinomycetes</taxon>
        <taxon>Micromonosporales</taxon>
        <taxon>Micromonosporaceae</taxon>
        <taxon>Paractinoplanes</taxon>
    </lineage>
</organism>
<dbReference type="Proteomes" id="UP000598996">
    <property type="component" value="Unassembled WGS sequence"/>
</dbReference>
<accession>A0ABS1W0E5</accession>
<dbReference type="Gene3D" id="6.10.250.690">
    <property type="match status" value="1"/>
</dbReference>
<evidence type="ECO:0000256" key="3">
    <source>
        <dbReference type="ARBA" id="ARBA00023125"/>
    </source>
</evidence>
<keyword evidence="3 5" id="KW-0238">DNA-binding</keyword>
<evidence type="ECO:0000259" key="6">
    <source>
        <dbReference type="PROSITE" id="PS50110"/>
    </source>
</evidence>
<dbReference type="PANTHER" id="PTHR48111">
    <property type="entry name" value="REGULATOR OF RPOS"/>
    <property type="match status" value="1"/>
</dbReference>
<gene>
    <name evidence="8" type="ORF">JKJ07_38485</name>
</gene>
<dbReference type="InterPro" id="IPR039420">
    <property type="entry name" value="WalR-like"/>
</dbReference>
<dbReference type="Gene3D" id="1.10.10.10">
    <property type="entry name" value="Winged helix-like DNA-binding domain superfamily/Winged helix DNA-binding domain"/>
    <property type="match status" value="1"/>
</dbReference>
<reference evidence="8 9" key="1">
    <citation type="submission" date="2021-01" db="EMBL/GenBank/DDBJ databases">
        <title>Actinoplanes sp. nov. LDG1-01 isolated from lichen.</title>
        <authorList>
            <person name="Saeng-In P."/>
            <person name="Phongsopitanun W."/>
            <person name="Kanchanasin P."/>
            <person name="Yuki M."/>
            <person name="Kudo T."/>
            <person name="Ohkuma M."/>
            <person name="Tanasupawat S."/>
        </authorList>
    </citation>
    <scope>NUCLEOTIDE SEQUENCE [LARGE SCALE GENOMIC DNA]</scope>
    <source>
        <strain evidence="8 9">LDG1-01</strain>
    </source>
</reference>
<dbReference type="CDD" id="cd17574">
    <property type="entry name" value="REC_OmpR"/>
    <property type="match status" value="1"/>
</dbReference>
<name>A0ABS1W0E5_9ACTN</name>
<dbReference type="Gene3D" id="3.40.50.2300">
    <property type="match status" value="1"/>
</dbReference>
<evidence type="ECO:0000256" key="5">
    <source>
        <dbReference type="PROSITE-ProRule" id="PRU01091"/>
    </source>
</evidence>
<evidence type="ECO:0000313" key="9">
    <source>
        <dbReference type="Proteomes" id="UP000598996"/>
    </source>
</evidence>
<keyword evidence="9" id="KW-1185">Reference proteome</keyword>
<evidence type="ECO:0000256" key="2">
    <source>
        <dbReference type="ARBA" id="ARBA00023012"/>
    </source>
</evidence>
<dbReference type="PROSITE" id="PS50110">
    <property type="entry name" value="RESPONSE_REGULATORY"/>
    <property type="match status" value="1"/>
</dbReference>
<feature type="DNA-binding region" description="OmpR/PhoB-type" evidence="5">
    <location>
        <begin position="129"/>
        <end position="228"/>
    </location>
</feature>
<evidence type="ECO:0000313" key="8">
    <source>
        <dbReference type="EMBL" id="MBL7260204.1"/>
    </source>
</evidence>
<dbReference type="PANTHER" id="PTHR48111:SF40">
    <property type="entry name" value="PHOSPHATE REGULON TRANSCRIPTIONAL REGULATORY PROTEIN PHOB"/>
    <property type="match status" value="1"/>
</dbReference>
<dbReference type="Pfam" id="PF00072">
    <property type="entry name" value="Response_reg"/>
    <property type="match status" value="1"/>
</dbReference>
<keyword evidence="2" id="KW-0902">Two-component regulatory system</keyword>
<dbReference type="Pfam" id="PF00486">
    <property type="entry name" value="Trans_reg_C"/>
    <property type="match status" value="1"/>
</dbReference>
<feature type="domain" description="OmpR/PhoB-type" evidence="7">
    <location>
        <begin position="129"/>
        <end position="228"/>
    </location>
</feature>
<dbReference type="InterPro" id="IPR011006">
    <property type="entry name" value="CheY-like_superfamily"/>
</dbReference>
<dbReference type="RefSeq" id="WP_202996905.1">
    <property type="nucleotide sequence ID" value="NZ_JAENHO010000013.1"/>
</dbReference>
<dbReference type="InterPro" id="IPR001789">
    <property type="entry name" value="Sig_transdc_resp-reg_receiver"/>
</dbReference>
<dbReference type="SMART" id="SM00862">
    <property type="entry name" value="Trans_reg_C"/>
    <property type="match status" value="1"/>
</dbReference>
<dbReference type="SUPFAM" id="SSF52172">
    <property type="entry name" value="CheY-like"/>
    <property type="match status" value="1"/>
</dbReference>
<proteinExistence type="predicted"/>
<protein>
    <submittedName>
        <fullName evidence="8">Response regulator transcription factor</fullName>
    </submittedName>
</protein>
<dbReference type="PROSITE" id="PS51755">
    <property type="entry name" value="OMPR_PHOB"/>
    <property type="match status" value="1"/>
</dbReference>
<dbReference type="SMART" id="SM00448">
    <property type="entry name" value="REC"/>
    <property type="match status" value="1"/>
</dbReference>
<keyword evidence="1 4" id="KW-0597">Phosphoprotein</keyword>
<dbReference type="EMBL" id="JAENHO010000013">
    <property type="protein sequence ID" value="MBL7260204.1"/>
    <property type="molecule type" value="Genomic_DNA"/>
</dbReference>
<dbReference type="InterPro" id="IPR001867">
    <property type="entry name" value="OmpR/PhoB-type_DNA-bd"/>
</dbReference>
<comment type="caution">
    <text evidence="8">The sequence shown here is derived from an EMBL/GenBank/DDBJ whole genome shotgun (WGS) entry which is preliminary data.</text>
</comment>